<dbReference type="SUPFAM" id="SSF46689">
    <property type="entry name" value="Homeodomain-like"/>
    <property type="match status" value="1"/>
</dbReference>
<proteinExistence type="inferred from homology"/>
<evidence type="ECO:0000313" key="10">
    <source>
        <dbReference type="Proteomes" id="UP001370490"/>
    </source>
</evidence>
<evidence type="ECO:0000256" key="2">
    <source>
        <dbReference type="ARBA" id="ARBA00006783"/>
    </source>
</evidence>
<dbReference type="PROSITE" id="PS51294">
    <property type="entry name" value="HTH_MYB"/>
    <property type="match status" value="1"/>
</dbReference>
<gene>
    <name evidence="9" type="ORF">RJ641_023296</name>
</gene>
<organism evidence="9 10">
    <name type="scientific">Dillenia turbinata</name>
    <dbReference type="NCBI Taxonomy" id="194707"/>
    <lineage>
        <taxon>Eukaryota</taxon>
        <taxon>Viridiplantae</taxon>
        <taxon>Streptophyta</taxon>
        <taxon>Embryophyta</taxon>
        <taxon>Tracheophyta</taxon>
        <taxon>Spermatophyta</taxon>
        <taxon>Magnoliopsida</taxon>
        <taxon>eudicotyledons</taxon>
        <taxon>Gunneridae</taxon>
        <taxon>Pentapetalae</taxon>
        <taxon>Dilleniales</taxon>
        <taxon>Dilleniaceae</taxon>
        <taxon>Dillenia</taxon>
    </lineage>
</organism>
<name>A0AAN8UIJ3_9MAGN</name>
<evidence type="ECO:0000313" key="9">
    <source>
        <dbReference type="EMBL" id="KAK6911203.1"/>
    </source>
</evidence>
<evidence type="ECO:0000259" key="8">
    <source>
        <dbReference type="PROSITE" id="PS51294"/>
    </source>
</evidence>
<dbReference type="InterPro" id="IPR006447">
    <property type="entry name" value="Myb_dom_plants"/>
</dbReference>
<dbReference type="InterPro" id="IPR001005">
    <property type="entry name" value="SANT/Myb"/>
</dbReference>
<reference evidence="9 10" key="1">
    <citation type="submission" date="2023-12" db="EMBL/GenBank/DDBJ databases">
        <title>A high-quality genome assembly for Dillenia turbinata (Dilleniales).</title>
        <authorList>
            <person name="Chanderbali A."/>
        </authorList>
    </citation>
    <scope>NUCLEOTIDE SEQUENCE [LARGE SCALE GENOMIC DNA]</scope>
    <source>
        <strain evidence="9">LSX21</strain>
        <tissue evidence="9">Leaf</tissue>
    </source>
</reference>
<feature type="compositionally biased region" description="Low complexity" evidence="7">
    <location>
        <begin position="465"/>
        <end position="478"/>
    </location>
</feature>
<dbReference type="PANTHER" id="PTHR31499:SF80">
    <property type="entry name" value="HTH MYB-TYPE DOMAIN-CONTAINING PROTEIN"/>
    <property type="match status" value="1"/>
</dbReference>
<evidence type="ECO:0000256" key="5">
    <source>
        <dbReference type="ARBA" id="ARBA00023163"/>
    </source>
</evidence>
<keyword evidence="6" id="KW-0539">Nucleus</keyword>
<comment type="caution">
    <text evidence="9">The sequence shown here is derived from an EMBL/GenBank/DDBJ whole genome shotgun (WGS) entry which is preliminary data.</text>
</comment>
<protein>
    <submittedName>
        <fullName evidence="9">SANT/Myb domain</fullName>
    </submittedName>
</protein>
<dbReference type="GO" id="GO:0003677">
    <property type="term" value="F:DNA binding"/>
    <property type="evidence" value="ECO:0007669"/>
    <property type="project" value="InterPro"/>
</dbReference>
<dbReference type="Proteomes" id="UP001370490">
    <property type="component" value="Unassembled WGS sequence"/>
</dbReference>
<keyword evidence="3" id="KW-0805">Transcription regulation</keyword>
<dbReference type="GO" id="GO:0003700">
    <property type="term" value="F:DNA-binding transcription factor activity"/>
    <property type="evidence" value="ECO:0007669"/>
    <property type="project" value="InterPro"/>
</dbReference>
<dbReference type="InterPro" id="IPR025756">
    <property type="entry name" value="Myb_CC_LHEQLE"/>
</dbReference>
<evidence type="ECO:0000256" key="6">
    <source>
        <dbReference type="ARBA" id="ARBA00023242"/>
    </source>
</evidence>
<dbReference type="EMBL" id="JBAMMX010000028">
    <property type="protein sequence ID" value="KAK6911203.1"/>
    <property type="molecule type" value="Genomic_DNA"/>
</dbReference>
<dbReference type="FunFam" id="1.10.10.60:FF:000002">
    <property type="entry name" value="Myb family transcription factor"/>
    <property type="match status" value="1"/>
</dbReference>
<dbReference type="InterPro" id="IPR017930">
    <property type="entry name" value="Myb_dom"/>
</dbReference>
<dbReference type="InterPro" id="IPR009057">
    <property type="entry name" value="Homeodomain-like_sf"/>
</dbReference>
<dbReference type="InterPro" id="IPR046955">
    <property type="entry name" value="PHR1-like"/>
</dbReference>
<feature type="region of interest" description="Disordered" evidence="7">
    <location>
        <begin position="448"/>
        <end position="527"/>
    </location>
</feature>
<keyword evidence="4" id="KW-0175">Coiled coil</keyword>
<keyword evidence="5" id="KW-0804">Transcription</keyword>
<evidence type="ECO:0000256" key="4">
    <source>
        <dbReference type="ARBA" id="ARBA00023054"/>
    </source>
</evidence>
<sequence>MNHRSILSVRQGESSRGVMKSYCAAISPIHNLPGAEAKGQSLLSGNSPSSCLCPSIQTESLGSPNTFQASKIQCQKSGVKSGPCSPVSLGSGQFPKSTSSSSSMFCTSLHRSPTSSSDTHRCLGNLPFLPHPQTGDQPVSAVHSSRSPLLFSGDISNPYDEVNSEDLMKDFLNLTGDSSDGSFHGASYTGDGLALREQWDFISNQLDIAITDNCENPSIDELYEAPQSSPKLSVGLKGKQNSLSVAPPIDALSNQSLPSPTAVQKPRMRWTPELHECFVEAVNKLGGAEKATPKGVLKLMNVEGLTIYQVKSHLQKYRLAKYIAEKKEALDAHISCFLASDFLHLGEVRGCFFFLRNSGHYINSDAVYLPLLLDKKASGSEEKKATPSSSENIASKKGTVQVAEALRMQMEVQKQLHEQLEVQKALQLRIEEHARYLQEILDKQQKASRALLHSSSPQDSEKPSSAHASALPSHLLASKTDSSLPIKNKAAESSDAEAEQQGCNKRPRLEATLETHNEDDVVENPAQ</sequence>
<dbReference type="AlphaFoldDB" id="A0AAN8UIJ3"/>
<dbReference type="GO" id="GO:0005634">
    <property type="term" value="C:nucleus"/>
    <property type="evidence" value="ECO:0007669"/>
    <property type="project" value="UniProtKB-SubCell"/>
</dbReference>
<dbReference type="Gene3D" id="1.10.10.60">
    <property type="entry name" value="Homeodomain-like"/>
    <property type="match status" value="1"/>
</dbReference>
<feature type="compositionally biased region" description="Basic and acidic residues" evidence="7">
    <location>
        <begin position="507"/>
        <end position="519"/>
    </location>
</feature>
<evidence type="ECO:0000256" key="1">
    <source>
        <dbReference type="ARBA" id="ARBA00004123"/>
    </source>
</evidence>
<comment type="similarity">
    <text evidence="2">Belongs to the MYB-CC family.</text>
</comment>
<evidence type="ECO:0000256" key="7">
    <source>
        <dbReference type="SAM" id="MobiDB-lite"/>
    </source>
</evidence>
<dbReference type="Pfam" id="PF14379">
    <property type="entry name" value="Myb_CC_LHEQLE"/>
    <property type="match status" value="1"/>
</dbReference>
<evidence type="ECO:0000256" key="3">
    <source>
        <dbReference type="ARBA" id="ARBA00023015"/>
    </source>
</evidence>
<dbReference type="PANTHER" id="PTHR31499">
    <property type="entry name" value="MYB FAMILY TRANSCRIPTION FACTOR PHL11"/>
    <property type="match status" value="1"/>
</dbReference>
<dbReference type="Pfam" id="PF00249">
    <property type="entry name" value="Myb_DNA-binding"/>
    <property type="match status" value="1"/>
</dbReference>
<feature type="domain" description="HTH myb-type" evidence="8">
    <location>
        <begin position="269"/>
        <end position="322"/>
    </location>
</feature>
<keyword evidence="10" id="KW-1185">Reference proteome</keyword>
<dbReference type="NCBIfam" id="TIGR01557">
    <property type="entry name" value="myb_SHAQKYF"/>
    <property type="match status" value="1"/>
</dbReference>
<comment type="subcellular location">
    <subcellularLocation>
        <location evidence="1">Nucleus</location>
    </subcellularLocation>
</comment>
<accession>A0AAN8UIJ3</accession>